<feature type="chain" id="PRO_5036273358" description="UDP-glycosyltransferase" evidence="5">
    <location>
        <begin position="19"/>
        <end position="552"/>
    </location>
</feature>
<protein>
    <recommendedName>
        <fullName evidence="9">UDP-glycosyltransferase</fullName>
    </recommendedName>
</protein>
<keyword evidence="2" id="KW-0328">Glycosyltransferase</keyword>
<keyword evidence="4" id="KW-0472">Membrane</keyword>
<dbReference type="Proteomes" id="UP000677228">
    <property type="component" value="Unassembled WGS sequence"/>
</dbReference>
<accession>A0A8S2CSI3</accession>
<evidence type="ECO:0000256" key="5">
    <source>
        <dbReference type="SAM" id="SignalP"/>
    </source>
</evidence>
<name>A0A8S2CSI3_9BILA</name>
<evidence type="ECO:0000256" key="4">
    <source>
        <dbReference type="SAM" id="Phobius"/>
    </source>
</evidence>
<reference evidence="6" key="1">
    <citation type="submission" date="2021-02" db="EMBL/GenBank/DDBJ databases">
        <authorList>
            <person name="Nowell W R."/>
        </authorList>
    </citation>
    <scope>NUCLEOTIDE SEQUENCE</scope>
</reference>
<comment type="caution">
    <text evidence="6">The sequence shown here is derived from an EMBL/GenBank/DDBJ whole genome shotgun (WGS) entry which is preliminary data.</text>
</comment>
<dbReference type="PANTHER" id="PTHR48043:SF145">
    <property type="entry name" value="FI06409P-RELATED"/>
    <property type="match status" value="1"/>
</dbReference>
<keyword evidence="4" id="KW-1133">Transmembrane helix</keyword>
<feature type="transmembrane region" description="Helical" evidence="4">
    <location>
        <begin position="518"/>
        <end position="539"/>
    </location>
</feature>
<keyword evidence="4" id="KW-0812">Transmembrane</keyword>
<dbReference type="Pfam" id="PF00201">
    <property type="entry name" value="UDPGT"/>
    <property type="match status" value="1"/>
</dbReference>
<dbReference type="PANTHER" id="PTHR48043">
    <property type="entry name" value="EG:EG0003.4 PROTEIN-RELATED"/>
    <property type="match status" value="1"/>
</dbReference>
<evidence type="ECO:0000256" key="3">
    <source>
        <dbReference type="ARBA" id="ARBA00022679"/>
    </source>
</evidence>
<dbReference type="Gene3D" id="3.40.50.2000">
    <property type="entry name" value="Glycogen Phosphorylase B"/>
    <property type="match status" value="2"/>
</dbReference>
<dbReference type="Proteomes" id="UP000682733">
    <property type="component" value="Unassembled WGS sequence"/>
</dbReference>
<proteinExistence type="inferred from homology"/>
<keyword evidence="5" id="KW-0732">Signal</keyword>
<evidence type="ECO:0000256" key="1">
    <source>
        <dbReference type="ARBA" id="ARBA00009995"/>
    </source>
</evidence>
<evidence type="ECO:0000313" key="7">
    <source>
        <dbReference type="EMBL" id="CAF3573681.1"/>
    </source>
</evidence>
<evidence type="ECO:0008006" key="9">
    <source>
        <dbReference type="Google" id="ProtNLM"/>
    </source>
</evidence>
<dbReference type="SUPFAM" id="SSF53756">
    <property type="entry name" value="UDP-Glycosyltransferase/glycogen phosphorylase"/>
    <property type="match status" value="1"/>
</dbReference>
<dbReference type="GO" id="GO:0008194">
    <property type="term" value="F:UDP-glycosyltransferase activity"/>
    <property type="evidence" value="ECO:0007669"/>
    <property type="project" value="InterPro"/>
</dbReference>
<evidence type="ECO:0000256" key="2">
    <source>
        <dbReference type="ARBA" id="ARBA00022676"/>
    </source>
</evidence>
<dbReference type="EMBL" id="CAJNOK010001062">
    <property type="protein sequence ID" value="CAF0791111.1"/>
    <property type="molecule type" value="Genomic_DNA"/>
</dbReference>
<organism evidence="6 8">
    <name type="scientific">Didymodactylos carnosus</name>
    <dbReference type="NCBI Taxonomy" id="1234261"/>
    <lineage>
        <taxon>Eukaryota</taxon>
        <taxon>Metazoa</taxon>
        <taxon>Spiralia</taxon>
        <taxon>Gnathifera</taxon>
        <taxon>Rotifera</taxon>
        <taxon>Eurotatoria</taxon>
        <taxon>Bdelloidea</taxon>
        <taxon>Philodinida</taxon>
        <taxon>Philodinidae</taxon>
        <taxon>Didymodactylos</taxon>
    </lineage>
</organism>
<sequence>MELSFLLVLGVLQFNTNANVFGQLPANYILFLAPHERGHLNPILEIAKQLTFSDKIKEYDVIVAVPSLADVKVAKWVTNEGLQYLEAGTSNITLENMHNFALYSQKKANYFGFLYWMATIFHDSNLVAYTTLLPLLISFPPRLIVFDMMMVWSVDLIQRLQIPGILVCPFVIDSLNLRSIRTYHIPPYTSPFLDYSIAYSTFFQRLKFFLFRITTLPIQQYIFTRIFNRGRKELNLSPLEFDYEKLIESNLLTVLVSTAFPFDLIRPVHPTIHFLGPFIHQPVPSLDDDLNSYLNDVADKNDILLYISMGSIGTLTQNQLDKLTTGLVQIVQQGIQIDDQHLNVRILWARGKNLFKQNPLNDTNSFRLEDYVQQKSVLNHRAMRKHGLYINHCGMGSMHESIFYGIPQLAFPLFVDQIQVAVRSHQLGNTNIFGTSLLIDKDNFTPDEIVYKVETIVRNPEIYRSNTVKISEMFKLYGGLTRAEQIINLVYKYRENVTKLWMPYNSNLNMIQQYSMDVITTIFITFLIILFCFYCCCCYRGRRKIFSTKKQQ</sequence>
<dbReference type="InterPro" id="IPR050271">
    <property type="entry name" value="UDP-glycosyltransferase"/>
</dbReference>
<keyword evidence="3" id="KW-0808">Transferase</keyword>
<comment type="similarity">
    <text evidence="1">Belongs to the UDP-glycosyltransferase family.</text>
</comment>
<dbReference type="EMBL" id="CAJOBA010001062">
    <property type="protein sequence ID" value="CAF3573681.1"/>
    <property type="molecule type" value="Genomic_DNA"/>
</dbReference>
<feature type="signal peptide" evidence="5">
    <location>
        <begin position="1"/>
        <end position="18"/>
    </location>
</feature>
<dbReference type="CDD" id="cd03784">
    <property type="entry name" value="GT1_Gtf-like"/>
    <property type="match status" value="1"/>
</dbReference>
<gene>
    <name evidence="6" type="ORF">OVA965_LOCUS4136</name>
    <name evidence="7" type="ORF">TMI583_LOCUS4134</name>
</gene>
<evidence type="ECO:0000313" key="6">
    <source>
        <dbReference type="EMBL" id="CAF0791111.1"/>
    </source>
</evidence>
<dbReference type="InterPro" id="IPR002213">
    <property type="entry name" value="UDP_glucos_trans"/>
</dbReference>
<evidence type="ECO:0000313" key="8">
    <source>
        <dbReference type="Proteomes" id="UP000677228"/>
    </source>
</evidence>
<dbReference type="AlphaFoldDB" id="A0A8S2CSI3"/>